<comment type="caution">
    <text evidence="4">The sequence shown here is derived from an EMBL/GenBank/DDBJ whole genome shotgun (WGS) entry which is preliminary data.</text>
</comment>
<dbReference type="Pfam" id="PF07228">
    <property type="entry name" value="SpoIIE"/>
    <property type="match status" value="1"/>
</dbReference>
<dbReference type="PANTHER" id="PTHR43156:SF9">
    <property type="entry name" value="HAMP DOMAIN-CONTAINING PROTEIN"/>
    <property type="match status" value="1"/>
</dbReference>
<dbReference type="AlphaFoldDB" id="A1ZDP0"/>
<dbReference type="InterPro" id="IPR011990">
    <property type="entry name" value="TPR-like_helical_dom_sf"/>
</dbReference>
<dbReference type="Gene3D" id="3.60.40.10">
    <property type="entry name" value="PPM-type phosphatase domain"/>
    <property type="match status" value="1"/>
</dbReference>
<evidence type="ECO:0000256" key="2">
    <source>
        <dbReference type="PROSITE-ProRule" id="PRU00339"/>
    </source>
</evidence>
<name>A1ZDP0_MICM2</name>
<dbReference type="SMART" id="SM00028">
    <property type="entry name" value="TPR"/>
    <property type="match status" value="5"/>
</dbReference>
<dbReference type="SUPFAM" id="SSF48452">
    <property type="entry name" value="TPR-like"/>
    <property type="match status" value="2"/>
</dbReference>
<dbReference type="InterPro" id="IPR036457">
    <property type="entry name" value="PPM-type-like_dom_sf"/>
</dbReference>
<gene>
    <name evidence="4" type="ORF">M23134_05285</name>
</gene>
<dbReference type="PROSITE" id="PS50005">
    <property type="entry name" value="TPR"/>
    <property type="match status" value="1"/>
</dbReference>
<reference evidence="4 5" key="1">
    <citation type="submission" date="2007-01" db="EMBL/GenBank/DDBJ databases">
        <authorList>
            <person name="Haygood M."/>
            <person name="Podell S."/>
            <person name="Anderson C."/>
            <person name="Hopkinson B."/>
            <person name="Roe K."/>
            <person name="Barbeau K."/>
            <person name="Gaasterland T."/>
            <person name="Ferriera S."/>
            <person name="Johnson J."/>
            <person name="Kravitz S."/>
            <person name="Beeson K."/>
            <person name="Sutton G."/>
            <person name="Rogers Y.-H."/>
            <person name="Friedman R."/>
            <person name="Frazier M."/>
            <person name="Venter J.C."/>
        </authorList>
    </citation>
    <scope>NUCLEOTIDE SEQUENCE [LARGE SCALE GENOMIC DNA]</scope>
    <source>
        <strain evidence="4 5">ATCC 23134</strain>
    </source>
</reference>
<dbReference type="SMART" id="SM00331">
    <property type="entry name" value="PP2C_SIG"/>
    <property type="match status" value="1"/>
</dbReference>
<dbReference type="Gene3D" id="1.25.40.10">
    <property type="entry name" value="Tetratricopeptide repeat domain"/>
    <property type="match status" value="2"/>
</dbReference>
<dbReference type="InterPro" id="IPR019734">
    <property type="entry name" value="TPR_rpt"/>
</dbReference>
<evidence type="ECO:0000313" key="4">
    <source>
        <dbReference type="EMBL" id="EAY31779.1"/>
    </source>
</evidence>
<accession>A1ZDP0</accession>
<keyword evidence="4" id="KW-0418">Kinase</keyword>
<organism evidence="4 5">
    <name type="scientific">Microscilla marina ATCC 23134</name>
    <dbReference type="NCBI Taxonomy" id="313606"/>
    <lineage>
        <taxon>Bacteria</taxon>
        <taxon>Pseudomonadati</taxon>
        <taxon>Bacteroidota</taxon>
        <taxon>Cytophagia</taxon>
        <taxon>Cytophagales</taxon>
        <taxon>Microscillaceae</taxon>
        <taxon>Microscilla</taxon>
    </lineage>
</organism>
<keyword evidence="4" id="KW-0723">Serine/threonine-protein kinase</keyword>
<dbReference type="GO" id="GO:0004674">
    <property type="term" value="F:protein serine/threonine kinase activity"/>
    <property type="evidence" value="ECO:0007669"/>
    <property type="project" value="UniProtKB-KW"/>
</dbReference>
<dbReference type="eggNOG" id="COG2208">
    <property type="taxonomic scope" value="Bacteria"/>
</dbReference>
<feature type="domain" description="PPM-type phosphatase" evidence="3">
    <location>
        <begin position="403"/>
        <end position="627"/>
    </location>
</feature>
<dbReference type="PANTHER" id="PTHR43156">
    <property type="entry name" value="STAGE II SPORULATION PROTEIN E-RELATED"/>
    <property type="match status" value="1"/>
</dbReference>
<feature type="repeat" description="TPR" evidence="2">
    <location>
        <begin position="218"/>
        <end position="251"/>
    </location>
</feature>
<evidence type="ECO:0000259" key="3">
    <source>
        <dbReference type="SMART" id="SM00331"/>
    </source>
</evidence>
<dbReference type="InterPro" id="IPR052016">
    <property type="entry name" value="Bact_Sigma-Reg"/>
</dbReference>
<protein>
    <submittedName>
        <fullName evidence="4">Serine/threonine protein kinases</fullName>
    </submittedName>
</protein>
<proteinExistence type="predicted"/>
<dbReference type="eggNOG" id="COG0457">
    <property type="taxonomic scope" value="Bacteria"/>
</dbReference>
<dbReference type="GO" id="GO:0016791">
    <property type="term" value="F:phosphatase activity"/>
    <property type="evidence" value="ECO:0007669"/>
    <property type="project" value="TreeGrafter"/>
</dbReference>
<dbReference type="InterPro" id="IPR001932">
    <property type="entry name" value="PPM-type_phosphatase-like_dom"/>
</dbReference>
<sequence length="629" mass="73556">MDNIPDFDIIADKREKIEAICEFCDYHRNAYPDASYKWAQKGYQLSKDLGFREGEVRCLKNIGYHHWHLSQVSLALKELNQCKQLMDKIAYYDQWGEVTMMKAMIWWSEGKYERAMGIVYDGIQLLEAKKMTKPQGWAYWALGVFNYDLKNYDKSLRCYGRALEIFNCCEPYNVDAESWCLLGLSTVYRAKSDTTQTWYYLHKAEQVSTLYNQWMQIAQVHYEMGHLLFEESKFEEAEDAFCESYQIREKYQFKPAMVSCLMAISDVKVQQNQPYEAMDCLQKALEIATETNTRAKLYKCHKKIAELYKSQQNYKEAYYHIELFYQIHSEIAGGETSSNLNMLEAKFTSEKVAREKEIHRLKHVELKHAHDAISKKNKEILASINYAQRIQQAILPPLDNIRQRLPQSFILFQPRDIVSGDFYWFKETEDKIFIAAIDCTGHGVPGAFMSMIGNELLHKIISDYHITQVDQVLDAMNVNIRKALKQKDTHNTDGMEMGLVAIHKQSHTMEFAGARSPLVYIQHNELFQIKGDNMPIGGIKLKRKKHFTRHLINLEHLTTFYLFSDGYQDQFGGENSRQFMITRFRELLLSIHQRPIAEQKQALEEVLADWMQHERQIDDILVIGVRLGA</sequence>
<dbReference type="EMBL" id="AAWS01000002">
    <property type="protein sequence ID" value="EAY31779.1"/>
    <property type="molecule type" value="Genomic_DNA"/>
</dbReference>
<keyword evidence="5" id="KW-1185">Reference proteome</keyword>
<dbReference type="Proteomes" id="UP000004095">
    <property type="component" value="Unassembled WGS sequence"/>
</dbReference>
<evidence type="ECO:0000313" key="5">
    <source>
        <dbReference type="Proteomes" id="UP000004095"/>
    </source>
</evidence>
<keyword evidence="1" id="KW-0378">Hydrolase</keyword>
<evidence type="ECO:0000256" key="1">
    <source>
        <dbReference type="ARBA" id="ARBA00022801"/>
    </source>
</evidence>
<keyword evidence="2" id="KW-0802">TPR repeat</keyword>
<keyword evidence="4" id="KW-0808">Transferase</keyword>
<dbReference type="Pfam" id="PF13424">
    <property type="entry name" value="TPR_12"/>
    <property type="match status" value="1"/>
</dbReference>